<dbReference type="PROSITE" id="PS50280">
    <property type="entry name" value="SET"/>
    <property type="match status" value="1"/>
</dbReference>
<gene>
    <name evidence="3" type="ORF">H696_02995</name>
</gene>
<dbReference type="InterPro" id="IPR046341">
    <property type="entry name" value="SET_dom_sf"/>
</dbReference>
<dbReference type="Pfam" id="PF00856">
    <property type="entry name" value="SET"/>
    <property type="match status" value="1"/>
</dbReference>
<dbReference type="eggNOG" id="ENOG502S6K8">
    <property type="taxonomic scope" value="Eukaryota"/>
</dbReference>
<keyword evidence="4" id="KW-1185">Reference proteome</keyword>
<sequence>MSAIPPCDTPDRLTDPYVTLPAAGEPVDAGTASYPADLPVSPSCLADLRLNHPRFVRATGLYVTRSTLGPEVGLGLFAARRLPAGQVIAVYGGILPTEWAIHRSNQPDWDQCLAFTMELADPETGINAGAAPPWVDAGPLLQSMPARYINHSSRADRRNVAWRRRPHLLLAEVITLRDIQPGEELFADYGPQYWTAGPAPVNE</sequence>
<dbReference type="SUPFAM" id="SSF82199">
    <property type="entry name" value="SET domain"/>
    <property type="match status" value="1"/>
</dbReference>
<dbReference type="EMBL" id="KB932204">
    <property type="protein sequence ID" value="KCV70639.1"/>
    <property type="molecule type" value="Genomic_DNA"/>
</dbReference>
<dbReference type="AlphaFoldDB" id="A0A058Z8L5"/>
<dbReference type="GeneID" id="20527720"/>
<protein>
    <recommendedName>
        <fullName evidence="2">SET domain-containing protein</fullName>
    </recommendedName>
</protein>
<feature type="region of interest" description="Disordered" evidence="1">
    <location>
        <begin position="1"/>
        <end position="20"/>
    </location>
</feature>
<dbReference type="SMART" id="SM00317">
    <property type="entry name" value="SET"/>
    <property type="match status" value="1"/>
</dbReference>
<dbReference type="RefSeq" id="XP_009495155.1">
    <property type="nucleotide sequence ID" value="XM_009496880.1"/>
</dbReference>
<dbReference type="Gene3D" id="2.170.270.10">
    <property type="entry name" value="SET domain"/>
    <property type="match status" value="1"/>
</dbReference>
<evidence type="ECO:0000259" key="2">
    <source>
        <dbReference type="PROSITE" id="PS50280"/>
    </source>
</evidence>
<accession>A0A058Z8L5</accession>
<name>A0A058Z8L5_FONAL</name>
<dbReference type="OrthoDB" id="5560686at2759"/>
<feature type="domain" description="SET" evidence="2">
    <location>
        <begin position="59"/>
        <end position="190"/>
    </location>
</feature>
<reference evidence="3" key="1">
    <citation type="submission" date="2013-04" db="EMBL/GenBank/DDBJ databases">
        <title>The Genome Sequence of Fonticula alba ATCC 38817.</title>
        <authorList>
            <consortium name="The Broad Institute Genomics Platform"/>
            <person name="Russ C."/>
            <person name="Cuomo C."/>
            <person name="Burger G."/>
            <person name="Gray M.W."/>
            <person name="Holland P.W.H."/>
            <person name="King N."/>
            <person name="Lang F.B.F."/>
            <person name="Roger A.J."/>
            <person name="Ruiz-Trillo I."/>
            <person name="Brown M."/>
            <person name="Walker B."/>
            <person name="Young S."/>
            <person name="Zeng Q."/>
            <person name="Gargeya S."/>
            <person name="Fitzgerald M."/>
            <person name="Haas B."/>
            <person name="Abouelleil A."/>
            <person name="Allen A.W."/>
            <person name="Alvarado L."/>
            <person name="Arachchi H.M."/>
            <person name="Berlin A.M."/>
            <person name="Chapman S.B."/>
            <person name="Gainer-Dewar J."/>
            <person name="Goldberg J."/>
            <person name="Griggs A."/>
            <person name="Gujja S."/>
            <person name="Hansen M."/>
            <person name="Howarth C."/>
            <person name="Imamovic A."/>
            <person name="Ireland A."/>
            <person name="Larimer J."/>
            <person name="McCowan C."/>
            <person name="Murphy C."/>
            <person name="Pearson M."/>
            <person name="Poon T.W."/>
            <person name="Priest M."/>
            <person name="Roberts A."/>
            <person name="Saif S."/>
            <person name="Shea T."/>
            <person name="Sisk P."/>
            <person name="Sykes S."/>
            <person name="Wortman J."/>
            <person name="Nusbaum C."/>
            <person name="Birren B."/>
        </authorList>
    </citation>
    <scope>NUCLEOTIDE SEQUENCE [LARGE SCALE GENOMIC DNA]</scope>
    <source>
        <strain evidence="3">ATCC 38817</strain>
    </source>
</reference>
<dbReference type="InterPro" id="IPR001214">
    <property type="entry name" value="SET_dom"/>
</dbReference>
<evidence type="ECO:0000256" key="1">
    <source>
        <dbReference type="SAM" id="MobiDB-lite"/>
    </source>
</evidence>
<evidence type="ECO:0000313" key="3">
    <source>
        <dbReference type="EMBL" id="KCV70639.1"/>
    </source>
</evidence>
<organism evidence="3">
    <name type="scientific">Fonticula alba</name>
    <name type="common">Slime mold</name>
    <dbReference type="NCBI Taxonomy" id="691883"/>
    <lineage>
        <taxon>Eukaryota</taxon>
        <taxon>Rotosphaerida</taxon>
        <taxon>Fonticulaceae</taxon>
        <taxon>Fonticula</taxon>
    </lineage>
</organism>
<dbReference type="Proteomes" id="UP000030693">
    <property type="component" value="Unassembled WGS sequence"/>
</dbReference>
<evidence type="ECO:0000313" key="4">
    <source>
        <dbReference type="Proteomes" id="UP000030693"/>
    </source>
</evidence>
<proteinExistence type="predicted"/>